<gene>
    <name evidence="3" type="ORF">UFOPK1693_00099</name>
</gene>
<evidence type="ECO:0000259" key="2">
    <source>
        <dbReference type="Pfam" id="PF08338"/>
    </source>
</evidence>
<feature type="domain" description="DUF1731" evidence="2">
    <location>
        <begin position="245"/>
        <end position="288"/>
    </location>
</feature>
<dbReference type="Gene3D" id="3.40.50.720">
    <property type="entry name" value="NAD(P)-binding Rossmann-like Domain"/>
    <property type="match status" value="1"/>
</dbReference>
<dbReference type="PANTHER" id="PTHR11092:SF0">
    <property type="entry name" value="EPIMERASE FAMILY PROTEIN SDR39U1"/>
    <property type="match status" value="1"/>
</dbReference>
<sequence>MRVLISGATGLIGTELAKQLKELGHTPVRLVRRAPKNTDEIFIDASQGKLDFSVMDTIDAVVNLAGATTGKIPWTKKYMKEIVDSRLETTRLLVEAINSSNNPPKVLVSGSASGIYGDRGDELLDEDSGKGEGFLSDLAFAWEEEAKKAKTRVVLIRTTMVMSKKLGALGKLLPLIKLGVGGPLGSGKQWWAWISLEDQARAIIHLIENKQATGAYNITAPEPATCEQIVRALGKALHRPTLFRVPAWLMNLVIGVAAKELLLCSQKMSAEKLISSGYKFNHPTLRGVVEYVVS</sequence>
<organism evidence="3">
    <name type="scientific">freshwater metagenome</name>
    <dbReference type="NCBI Taxonomy" id="449393"/>
    <lineage>
        <taxon>unclassified sequences</taxon>
        <taxon>metagenomes</taxon>
        <taxon>ecological metagenomes</taxon>
    </lineage>
</organism>
<accession>A0A6J6DFQ4</accession>
<proteinExistence type="predicted"/>
<dbReference type="Pfam" id="PF08338">
    <property type="entry name" value="DUF1731"/>
    <property type="match status" value="1"/>
</dbReference>
<name>A0A6J6DFQ4_9ZZZZ</name>
<dbReference type="InterPro" id="IPR036291">
    <property type="entry name" value="NAD(P)-bd_dom_sf"/>
</dbReference>
<dbReference type="InterPro" id="IPR013549">
    <property type="entry name" value="DUF1731"/>
</dbReference>
<dbReference type="SUPFAM" id="SSF51735">
    <property type="entry name" value="NAD(P)-binding Rossmann-fold domains"/>
    <property type="match status" value="1"/>
</dbReference>
<dbReference type="InterPro" id="IPR001509">
    <property type="entry name" value="Epimerase_deHydtase"/>
</dbReference>
<dbReference type="AlphaFoldDB" id="A0A6J6DFQ4"/>
<dbReference type="EMBL" id="CAEZTO010000001">
    <property type="protein sequence ID" value="CAB4562104.1"/>
    <property type="molecule type" value="Genomic_DNA"/>
</dbReference>
<evidence type="ECO:0000259" key="1">
    <source>
        <dbReference type="Pfam" id="PF01370"/>
    </source>
</evidence>
<feature type="domain" description="NAD-dependent epimerase/dehydratase" evidence="1">
    <location>
        <begin position="3"/>
        <end position="218"/>
    </location>
</feature>
<dbReference type="InterPro" id="IPR010099">
    <property type="entry name" value="SDR39U1"/>
</dbReference>
<dbReference type="PANTHER" id="PTHR11092">
    <property type="entry name" value="SUGAR NUCLEOTIDE EPIMERASE RELATED"/>
    <property type="match status" value="1"/>
</dbReference>
<reference evidence="3" key="1">
    <citation type="submission" date="2020-05" db="EMBL/GenBank/DDBJ databases">
        <authorList>
            <person name="Chiriac C."/>
            <person name="Salcher M."/>
            <person name="Ghai R."/>
            <person name="Kavagutti S V."/>
        </authorList>
    </citation>
    <scope>NUCLEOTIDE SEQUENCE</scope>
</reference>
<evidence type="ECO:0000313" key="3">
    <source>
        <dbReference type="EMBL" id="CAB4562104.1"/>
    </source>
</evidence>
<dbReference type="NCBIfam" id="TIGR01777">
    <property type="entry name" value="yfcH"/>
    <property type="match status" value="1"/>
</dbReference>
<dbReference type="Pfam" id="PF01370">
    <property type="entry name" value="Epimerase"/>
    <property type="match status" value="1"/>
</dbReference>
<protein>
    <submittedName>
        <fullName evidence="3">Unannotated protein</fullName>
    </submittedName>
</protein>